<dbReference type="InterPro" id="IPR037522">
    <property type="entry name" value="HD_GYP_dom"/>
</dbReference>
<accession>F2LU12</accession>
<gene>
    <name evidence="3" type="ordered locus">Hipma_0439</name>
</gene>
<dbReference type="OrthoDB" id="9769359at2"/>
<dbReference type="InterPro" id="IPR029016">
    <property type="entry name" value="GAF-like_dom_sf"/>
</dbReference>
<dbReference type="PROSITE" id="PS51832">
    <property type="entry name" value="HD_GYP"/>
    <property type="match status" value="1"/>
</dbReference>
<dbReference type="eggNOG" id="COG2203">
    <property type="taxonomic scope" value="Bacteria"/>
</dbReference>
<dbReference type="SUPFAM" id="SSF55781">
    <property type="entry name" value="GAF domain-like"/>
    <property type="match status" value="1"/>
</dbReference>
<dbReference type="EMBL" id="CP002606">
    <property type="protein sequence ID" value="AEA33411.1"/>
    <property type="molecule type" value="Genomic_DNA"/>
</dbReference>
<dbReference type="Proteomes" id="UP000008139">
    <property type="component" value="Chromosome"/>
</dbReference>
<keyword evidence="4" id="KW-1185">Reference proteome</keyword>
<dbReference type="SUPFAM" id="SSF55073">
    <property type="entry name" value="Nucleotide cyclase"/>
    <property type="match status" value="1"/>
</dbReference>
<dbReference type="KEGG" id="hmr:Hipma_0439"/>
<dbReference type="Pfam" id="PF13185">
    <property type="entry name" value="GAF_2"/>
    <property type="match status" value="1"/>
</dbReference>
<dbReference type="AlphaFoldDB" id="F2LU12"/>
<evidence type="ECO:0000259" key="1">
    <source>
        <dbReference type="PROSITE" id="PS51831"/>
    </source>
</evidence>
<dbReference type="PANTHER" id="PTHR43155:SF2">
    <property type="entry name" value="CYCLIC DI-GMP PHOSPHODIESTERASE PA4108"/>
    <property type="match status" value="1"/>
</dbReference>
<dbReference type="STRING" id="760142.Hipma_0439"/>
<evidence type="ECO:0000313" key="4">
    <source>
        <dbReference type="Proteomes" id="UP000008139"/>
    </source>
</evidence>
<dbReference type="GO" id="GO:0016787">
    <property type="term" value="F:hydrolase activity"/>
    <property type="evidence" value="ECO:0007669"/>
    <property type="project" value="UniProtKB-KW"/>
</dbReference>
<name>F2LU12_HIPMA</name>
<dbReference type="PANTHER" id="PTHR43155">
    <property type="entry name" value="CYCLIC DI-GMP PHOSPHODIESTERASE PA4108-RELATED"/>
    <property type="match status" value="1"/>
</dbReference>
<dbReference type="InterPro" id="IPR029787">
    <property type="entry name" value="Nucleotide_cyclase"/>
</dbReference>
<dbReference type="Gene3D" id="3.30.70.270">
    <property type="match status" value="1"/>
</dbReference>
<dbReference type="Pfam" id="PF00990">
    <property type="entry name" value="GGDEF"/>
    <property type="match status" value="1"/>
</dbReference>
<dbReference type="NCBIfam" id="TIGR00277">
    <property type="entry name" value="HDIG"/>
    <property type="match status" value="1"/>
</dbReference>
<dbReference type="InterPro" id="IPR006675">
    <property type="entry name" value="HDIG_dom"/>
</dbReference>
<dbReference type="RefSeq" id="WP_013681452.1">
    <property type="nucleotide sequence ID" value="NC_015318.1"/>
</dbReference>
<evidence type="ECO:0000313" key="3">
    <source>
        <dbReference type="EMBL" id="AEA33411.1"/>
    </source>
</evidence>
<reference evidence="3 4" key="1">
    <citation type="journal article" date="2011" name="Stand. Genomic Sci.">
        <title>Complete genome sequence of the thermophilic sulfur-reducer Hippea maritima type strain (MH(2)).</title>
        <authorList>
            <person name="Huntemann M."/>
            <person name="Lu M."/>
            <person name="Nolan M."/>
            <person name="Lapidus A."/>
            <person name="Lucas S."/>
            <person name="Hammon N."/>
            <person name="Deshpande S."/>
            <person name="Cheng J.F."/>
            <person name="Tapia R."/>
            <person name="Han C."/>
            <person name="Goodwin L."/>
            <person name="Pitluck S."/>
            <person name="Liolios K."/>
            <person name="Pagani I."/>
            <person name="Ivanova N."/>
            <person name="Ovchinikova G."/>
            <person name="Pati A."/>
            <person name="Chen A."/>
            <person name="Palaniappan K."/>
            <person name="Land M."/>
            <person name="Hauser L."/>
            <person name="Jeffries C.D."/>
            <person name="Detter J.C."/>
            <person name="Brambilla E.M."/>
            <person name="Rohde M."/>
            <person name="Spring S."/>
            <person name="Goker M."/>
            <person name="Woyke T."/>
            <person name="Bristow J."/>
            <person name="Eisen J.A."/>
            <person name="Markowitz V."/>
            <person name="Hugenholtz P."/>
            <person name="Kyrpides N.C."/>
            <person name="Klenk H.P."/>
            <person name="Mavromatis K."/>
        </authorList>
    </citation>
    <scope>NUCLEOTIDE SEQUENCE [LARGE SCALE GENOMIC DNA]</scope>
    <source>
        <strain evidence="4">ATCC 700847 / DSM 10411 / MH2</strain>
    </source>
</reference>
<feature type="domain" description="HD-GYP" evidence="2">
    <location>
        <begin position="335"/>
        <end position="529"/>
    </location>
</feature>
<dbReference type="InterPro" id="IPR003018">
    <property type="entry name" value="GAF"/>
</dbReference>
<feature type="domain" description="HD" evidence="1">
    <location>
        <begin position="357"/>
        <end position="479"/>
    </location>
</feature>
<dbReference type="InterPro" id="IPR003607">
    <property type="entry name" value="HD/PDEase_dom"/>
</dbReference>
<protein>
    <submittedName>
        <fullName evidence="3">Metal dependent phosphohydrolase with GAF sensor</fullName>
    </submittedName>
</protein>
<dbReference type="CDD" id="cd00077">
    <property type="entry name" value="HDc"/>
    <property type="match status" value="1"/>
</dbReference>
<proteinExistence type="predicted"/>
<dbReference type="InterPro" id="IPR043128">
    <property type="entry name" value="Rev_trsase/Diguanyl_cyclase"/>
</dbReference>
<dbReference type="Gene3D" id="3.30.450.40">
    <property type="match status" value="1"/>
</dbReference>
<dbReference type="eggNOG" id="COG2199">
    <property type="taxonomic scope" value="Bacteria"/>
</dbReference>
<dbReference type="SUPFAM" id="SSF109604">
    <property type="entry name" value="HD-domain/PDEase-like"/>
    <property type="match status" value="1"/>
</dbReference>
<dbReference type="SMART" id="SM00471">
    <property type="entry name" value="HDc"/>
    <property type="match status" value="1"/>
</dbReference>
<dbReference type="InParanoid" id="F2LU12"/>
<dbReference type="HOGENOM" id="CLU_393183_0_0_7"/>
<keyword evidence="3" id="KW-0378">Hydrolase</keyword>
<dbReference type="Pfam" id="PF13487">
    <property type="entry name" value="HD_5"/>
    <property type="match status" value="1"/>
</dbReference>
<sequence>MSKQEQFLKIIEGLHNCANRRDGWSPILKNIAEFFNVSSAFFAEIIDENVMECYSSEEEYNNCKIPKMSVASETIKTKDSIVVMDYENSKYSDGFWSDKGVKCIASVPVIFSDRVFGALQLVRFDESKKFSARQLELLKAIARVMSFALYYHAKAKSTDTILSLMLKEFEFFYNQKLPDYFDKIELERWISSYLKNILNITKATAVGFVFPEENIYAVVNKTNNNSKNIFYTDNDEVKDWILYKMWEKSIGDVIEASQLEDYGITHSNLMRNFQIKSALFVPVKYNDRVIVAMGFGFSEPINIDHDFKLALQNSAAHLAFMLVAAKNLSTLNNKLIDTEESFLESFILMMEARDVYTKGHSKRVALYAKAIAKALGYSQKDQDLIYLAGILHDIGKIGIPDNILLKPGKLTPNEYRIIKNHAEFSYQIIKNIKKFEDIAEFVRYHHERCDGSGYPKGLMCDEIPEGARILAIADVFDAITSTRPYRKKLSVDRALDVLIEMGKGLDQSIVAKVLEVLRESYYQIEDYQESREFVPEEIEEIRKRIFTTDYMTGLLRRKQFIEKASKYIDEHRKFWVFYFDIKNLSYLNYSYSMDIGDKIIIHTAEALKSLKEVKLLARVEPDAFYFVYESDIEPAVFAVDIKKHVKAYVTEQLSKEEFFMSSWRRVINYYVSFSEYIPGKTVEQMMYECKQKKKEFEEMLL</sequence>
<dbReference type="InterPro" id="IPR006674">
    <property type="entry name" value="HD_domain"/>
</dbReference>
<dbReference type="Gene3D" id="1.10.3210.10">
    <property type="entry name" value="Hypothetical protein af1432"/>
    <property type="match status" value="1"/>
</dbReference>
<evidence type="ECO:0000259" key="2">
    <source>
        <dbReference type="PROSITE" id="PS51832"/>
    </source>
</evidence>
<dbReference type="PROSITE" id="PS51831">
    <property type="entry name" value="HD"/>
    <property type="match status" value="1"/>
</dbReference>
<dbReference type="eggNOG" id="COG2206">
    <property type="taxonomic scope" value="Bacteria"/>
</dbReference>
<reference evidence="4" key="2">
    <citation type="submission" date="2011-03" db="EMBL/GenBank/DDBJ databases">
        <title>The complete genome of Hippea maritima DSM 10411.</title>
        <authorList>
            <consortium name="US DOE Joint Genome Institute (JGI-PGF)"/>
            <person name="Lucas S."/>
            <person name="Copeland A."/>
            <person name="Lapidus A."/>
            <person name="Bruce D."/>
            <person name="Goodwin L."/>
            <person name="Pitluck S."/>
            <person name="Peters L."/>
            <person name="Kyrpides N."/>
            <person name="Mavromatis K."/>
            <person name="Pagani I."/>
            <person name="Ivanova N."/>
            <person name="Mikhailova N."/>
            <person name="Lu M."/>
            <person name="Detter J.C."/>
            <person name="Tapia R."/>
            <person name="Han C."/>
            <person name="Land M."/>
            <person name="Hauser L."/>
            <person name="Markowitz V."/>
            <person name="Cheng J.-F."/>
            <person name="Hugenholtz P."/>
            <person name="Woyke T."/>
            <person name="Wu D."/>
            <person name="Spring S."/>
            <person name="Schroeder M."/>
            <person name="Brambilla E."/>
            <person name="Klenk H.-P."/>
            <person name="Eisen J.A."/>
        </authorList>
    </citation>
    <scope>NUCLEOTIDE SEQUENCE [LARGE SCALE GENOMIC DNA]</scope>
    <source>
        <strain evidence="4">ATCC 700847 / DSM 10411 / MH2</strain>
    </source>
</reference>
<organism evidence="3 4">
    <name type="scientific">Hippea maritima (strain ATCC 700847 / DSM 10411 / MH2)</name>
    <dbReference type="NCBI Taxonomy" id="760142"/>
    <lineage>
        <taxon>Bacteria</taxon>
        <taxon>Pseudomonadati</taxon>
        <taxon>Campylobacterota</taxon>
        <taxon>Desulfurellia</taxon>
        <taxon>Desulfurellales</taxon>
        <taxon>Hippeaceae</taxon>
        <taxon>Hippea</taxon>
    </lineage>
</organism>
<dbReference type="InterPro" id="IPR000160">
    <property type="entry name" value="GGDEF_dom"/>
</dbReference>